<feature type="domain" description="PKS/mFAS DH" evidence="10">
    <location>
        <begin position="998"/>
        <end position="1320"/>
    </location>
</feature>
<dbReference type="SMART" id="SM00826">
    <property type="entry name" value="PKS_DH"/>
    <property type="match status" value="1"/>
</dbReference>
<dbReference type="EMBL" id="QJNS01000061">
    <property type="protein sequence ID" value="RYO90113.1"/>
    <property type="molecule type" value="Genomic_DNA"/>
</dbReference>
<keyword evidence="4" id="KW-0560">Oxidoreductase</keyword>
<dbReference type="SMART" id="SM00829">
    <property type="entry name" value="PKS_ER"/>
    <property type="match status" value="1"/>
</dbReference>
<evidence type="ECO:0008006" key="13">
    <source>
        <dbReference type="Google" id="ProtNLM"/>
    </source>
</evidence>
<dbReference type="InterPro" id="IPR016039">
    <property type="entry name" value="Thiolase-like"/>
</dbReference>
<dbReference type="PROSITE" id="PS52019">
    <property type="entry name" value="PKS_MFAS_DH"/>
    <property type="match status" value="1"/>
</dbReference>
<dbReference type="Pfam" id="PF21089">
    <property type="entry name" value="PKS_DH_N"/>
    <property type="match status" value="1"/>
</dbReference>
<dbReference type="InterPro" id="IPR014030">
    <property type="entry name" value="Ketoacyl_synth_N"/>
</dbReference>
<reference evidence="11 12" key="1">
    <citation type="submission" date="2018-06" db="EMBL/GenBank/DDBJ databases">
        <title>Complete Genomes of Monosporascus.</title>
        <authorList>
            <person name="Robinson A.J."/>
            <person name="Natvig D.O."/>
        </authorList>
    </citation>
    <scope>NUCLEOTIDE SEQUENCE [LARGE SCALE GENOMIC DNA]</scope>
    <source>
        <strain evidence="11 12">CBS 609.92</strain>
    </source>
</reference>
<dbReference type="InterPro" id="IPR001227">
    <property type="entry name" value="Ac_transferase_dom_sf"/>
</dbReference>
<dbReference type="Pfam" id="PF00550">
    <property type="entry name" value="PP-binding"/>
    <property type="match status" value="1"/>
</dbReference>
<evidence type="ECO:0000313" key="12">
    <source>
        <dbReference type="Proteomes" id="UP000294003"/>
    </source>
</evidence>
<evidence type="ECO:0000256" key="5">
    <source>
        <dbReference type="ARBA" id="ARBA00023268"/>
    </source>
</evidence>
<dbReference type="SMART" id="SM00823">
    <property type="entry name" value="PKS_PP"/>
    <property type="match status" value="1"/>
</dbReference>
<dbReference type="PANTHER" id="PTHR43775">
    <property type="entry name" value="FATTY ACID SYNTHASE"/>
    <property type="match status" value="1"/>
</dbReference>
<dbReference type="InterPro" id="IPR032821">
    <property type="entry name" value="PKS_assoc"/>
</dbReference>
<dbReference type="Pfam" id="PF00698">
    <property type="entry name" value="Acyl_transf_1"/>
    <property type="match status" value="1"/>
</dbReference>
<feature type="region of interest" description="Disordered" evidence="7">
    <location>
        <begin position="2138"/>
        <end position="2170"/>
    </location>
</feature>
<keyword evidence="2" id="KW-0597">Phosphoprotein</keyword>
<feature type="domain" description="Carrier" evidence="8">
    <location>
        <begin position="2172"/>
        <end position="2246"/>
    </location>
</feature>
<dbReference type="InterPro" id="IPR020807">
    <property type="entry name" value="PKS_DH"/>
</dbReference>
<feature type="active site" description="Proton acceptor; for dehydratase activity" evidence="6">
    <location>
        <position position="1030"/>
    </location>
</feature>
<dbReference type="Pfam" id="PF02801">
    <property type="entry name" value="Ketoacyl-synt_C"/>
    <property type="match status" value="1"/>
</dbReference>
<dbReference type="InterPro" id="IPR011032">
    <property type="entry name" value="GroES-like_sf"/>
</dbReference>
<dbReference type="InterPro" id="IPR049551">
    <property type="entry name" value="PKS_DH_C"/>
</dbReference>
<keyword evidence="3" id="KW-0808">Transferase</keyword>
<dbReference type="CDD" id="cd05274">
    <property type="entry name" value="KR_FAS_SDR_x"/>
    <property type="match status" value="1"/>
</dbReference>
<dbReference type="InterPro" id="IPR020806">
    <property type="entry name" value="PKS_PP-bd"/>
</dbReference>
<dbReference type="InterPro" id="IPR013154">
    <property type="entry name" value="ADH-like_N"/>
</dbReference>
<dbReference type="InterPro" id="IPR020841">
    <property type="entry name" value="PKS_Beta-ketoAc_synthase_dom"/>
</dbReference>
<dbReference type="Gene3D" id="3.40.47.10">
    <property type="match status" value="1"/>
</dbReference>
<dbReference type="Gene3D" id="3.10.129.110">
    <property type="entry name" value="Polyketide synthase dehydratase"/>
    <property type="match status" value="1"/>
</dbReference>
<dbReference type="Gene3D" id="1.10.1200.10">
    <property type="entry name" value="ACP-like"/>
    <property type="match status" value="1"/>
</dbReference>
<feature type="domain" description="Ketosynthase family 3 (KS3)" evidence="9">
    <location>
        <begin position="9"/>
        <end position="434"/>
    </location>
</feature>
<dbReference type="Gene3D" id="3.40.366.10">
    <property type="entry name" value="Malonyl-Coenzyme A Acyl Carrier Protein, domain 2"/>
    <property type="match status" value="1"/>
</dbReference>
<dbReference type="InterPro" id="IPR057326">
    <property type="entry name" value="KR_dom"/>
</dbReference>
<dbReference type="InterPro" id="IPR009081">
    <property type="entry name" value="PP-bd_ACP"/>
</dbReference>
<dbReference type="InterPro" id="IPR036291">
    <property type="entry name" value="NAD(P)-bd_dom_sf"/>
</dbReference>
<dbReference type="SMART" id="SM00827">
    <property type="entry name" value="PKS_AT"/>
    <property type="match status" value="1"/>
</dbReference>
<dbReference type="PROSITE" id="PS51257">
    <property type="entry name" value="PROKAR_LIPOPROTEIN"/>
    <property type="match status" value="1"/>
</dbReference>
<dbReference type="SMART" id="SM00825">
    <property type="entry name" value="PKS_KS"/>
    <property type="match status" value="1"/>
</dbReference>
<dbReference type="Pfam" id="PF00109">
    <property type="entry name" value="ketoacyl-synt"/>
    <property type="match status" value="1"/>
</dbReference>
<dbReference type="SUPFAM" id="SSF52151">
    <property type="entry name" value="FabD/lysophospholipase-like"/>
    <property type="match status" value="1"/>
</dbReference>
<dbReference type="InterPro" id="IPR020843">
    <property type="entry name" value="ER"/>
</dbReference>
<dbReference type="PANTHER" id="PTHR43775:SF29">
    <property type="entry name" value="ASPERFURANONE POLYKETIDE SYNTHASE AFOG-RELATED"/>
    <property type="match status" value="1"/>
</dbReference>
<dbReference type="InterPro" id="IPR042104">
    <property type="entry name" value="PKS_dehydratase_sf"/>
</dbReference>
<dbReference type="CDD" id="cd00833">
    <property type="entry name" value="PKS"/>
    <property type="match status" value="1"/>
</dbReference>
<dbReference type="InterPro" id="IPR016035">
    <property type="entry name" value="Acyl_Trfase/lysoPLipase"/>
</dbReference>
<dbReference type="InterPro" id="IPR014043">
    <property type="entry name" value="Acyl_transferase_dom"/>
</dbReference>
<name>A0ABY0HCQ0_9PEZI</name>
<dbReference type="InterPro" id="IPR049900">
    <property type="entry name" value="PKS_mFAS_DH"/>
</dbReference>
<accession>A0ABY0HCQ0</accession>
<dbReference type="Pfam" id="PF14765">
    <property type="entry name" value="PS-DH"/>
    <property type="match status" value="1"/>
</dbReference>
<dbReference type="Pfam" id="PF22621">
    <property type="entry name" value="CurL-like_PKS_C"/>
    <property type="match status" value="1"/>
</dbReference>
<dbReference type="Pfam" id="PF08240">
    <property type="entry name" value="ADH_N"/>
    <property type="match status" value="1"/>
</dbReference>
<keyword evidence="12" id="KW-1185">Reference proteome</keyword>
<dbReference type="InterPro" id="IPR013968">
    <property type="entry name" value="PKS_KR"/>
</dbReference>
<dbReference type="CDD" id="cd05195">
    <property type="entry name" value="enoyl_red"/>
    <property type="match status" value="1"/>
</dbReference>
<dbReference type="PROSITE" id="PS52004">
    <property type="entry name" value="KS3_2"/>
    <property type="match status" value="1"/>
</dbReference>
<dbReference type="InterPro" id="IPR018201">
    <property type="entry name" value="Ketoacyl_synth_AS"/>
</dbReference>
<dbReference type="PROSITE" id="PS50075">
    <property type="entry name" value="CARRIER"/>
    <property type="match status" value="1"/>
</dbReference>
<feature type="region of interest" description="C-terminal hotdog fold" evidence="6">
    <location>
        <begin position="1164"/>
        <end position="1320"/>
    </location>
</feature>
<feature type="active site" description="Proton donor; for dehydratase activity" evidence="6">
    <location>
        <position position="1230"/>
    </location>
</feature>
<dbReference type="InterPro" id="IPR014031">
    <property type="entry name" value="Ketoacyl_synth_C"/>
</dbReference>
<proteinExistence type="predicted"/>
<feature type="region of interest" description="N-terminal hotdog fold" evidence="6">
    <location>
        <begin position="998"/>
        <end position="1142"/>
    </location>
</feature>
<evidence type="ECO:0000256" key="1">
    <source>
        <dbReference type="ARBA" id="ARBA00022450"/>
    </source>
</evidence>
<dbReference type="InterPro" id="IPR049552">
    <property type="entry name" value="PKS_DH_N"/>
</dbReference>
<evidence type="ECO:0000256" key="6">
    <source>
        <dbReference type="PROSITE-ProRule" id="PRU01363"/>
    </source>
</evidence>
<keyword evidence="1" id="KW-0596">Phosphopantetheine</keyword>
<keyword evidence="5" id="KW-0511">Multifunctional enzyme</keyword>
<evidence type="ECO:0000256" key="2">
    <source>
        <dbReference type="ARBA" id="ARBA00022553"/>
    </source>
</evidence>
<dbReference type="SUPFAM" id="SSF55048">
    <property type="entry name" value="Probable ACP-binding domain of malonyl-CoA ACP transacylase"/>
    <property type="match status" value="1"/>
</dbReference>
<comment type="caution">
    <text evidence="11">The sequence shown here is derived from an EMBL/GenBank/DDBJ whole genome shotgun (WGS) entry which is preliminary data.</text>
</comment>
<evidence type="ECO:0000259" key="8">
    <source>
        <dbReference type="PROSITE" id="PS50075"/>
    </source>
</evidence>
<organism evidence="11 12">
    <name type="scientific">Monosporascus cannonballus</name>
    <dbReference type="NCBI Taxonomy" id="155416"/>
    <lineage>
        <taxon>Eukaryota</taxon>
        <taxon>Fungi</taxon>
        <taxon>Dikarya</taxon>
        <taxon>Ascomycota</taxon>
        <taxon>Pezizomycotina</taxon>
        <taxon>Sordariomycetes</taxon>
        <taxon>Xylariomycetidae</taxon>
        <taxon>Xylariales</taxon>
        <taxon>Xylariales incertae sedis</taxon>
        <taxon>Monosporascus</taxon>
    </lineage>
</organism>
<dbReference type="SUPFAM" id="SSF51735">
    <property type="entry name" value="NAD(P)-binding Rossmann-fold domains"/>
    <property type="match status" value="2"/>
</dbReference>
<evidence type="ECO:0000259" key="9">
    <source>
        <dbReference type="PROSITE" id="PS52004"/>
    </source>
</evidence>
<dbReference type="SMART" id="SM00822">
    <property type="entry name" value="PKS_KR"/>
    <property type="match status" value="1"/>
</dbReference>
<dbReference type="InterPro" id="IPR006162">
    <property type="entry name" value="Ppantetheine_attach_site"/>
</dbReference>
<protein>
    <recommendedName>
        <fullName evidence="13">Carrier domain-containing protein</fullName>
    </recommendedName>
</protein>
<dbReference type="Pfam" id="PF08659">
    <property type="entry name" value="KR"/>
    <property type="match status" value="1"/>
</dbReference>
<evidence type="ECO:0000256" key="3">
    <source>
        <dbReference type="ARBA" id="ARBA00022679"/>
    </source>
</evidence>
<evidence type="ECO:0000259" key="10">
    <source>
        <dbReference type="PROSITE" id="PS52019"/>
    </source>
</evidence>
<dbReference type="Gene3D" id="3.90.180.10">
    <property type="entry name" value="Medium-chain alcohol dehydrogenases, catalytic domain"/>
    <property type="match status" value="1"/>
</dbReference>
<dbReference type="Gene3D" id="3.30.70.3290">
    <property type="match status" value="1"/>
</dbReference>
<dbReference type="InterPro" id="IPR016036">
    <property type="entry name" value="Malonyl_transacylase_ACP-bd"/>
</dbReference>
<dbReference type="Gene3D" id="3.40.50.720">
    <property type="entry name" value="NAD(P)-binding Rossmann-like Domain"/>
    <property type="match status" value="2"/>
</dbReference>
<dbReference type="Pfam" id="PF16197">
    <property type="entry name" value="KAsynt_C_assoc"/>
    <property type="match status" value="1"/>
</dbReference>
<dbReference type="SUPFAM" id="SSF47336">
    <property type="entry name" value="ACP-like"/>
    <property type="match status" value="1"/>
</dbReference>
<dbReference type="SUPFAM" id="SSF50129">
    <property type="entry name" value="GroES-like"/>
    <property type="match status" value="1"/>
</dbReference>
<sequence length="2251" mass="246184">MAALREDENAPIAIVGLGCRFPGSATSISSLWEMLTKGESAWSEIPKDRMDISTYFHPDNGRQGSIPFRGAHFLRQDVGAFDNSFFSVSADEAKAMDPQQRMLLEVAVEALDSAGIDRSSIRGSETGVWVGSFVKDYEQIVLRDPDNAPKYGATGNGIAIMSNRISFFLDINGPSMTIDTGCSASLVCVHSAVQSLRDGEVDLALAGGAGLILTPATMMPMTALNFLSPDGKCYAFDSRANGYGRGEGIGIVVLKRLEDAIRDNDNIRAVIRGSRVNQDGRTAGITLPSSEAQIRNIRGVYAKARLDFDKTAFVECHGTGTKAGDWREVKAISDALCAKRPKDSPLYIGSIKTNIGHLEGCAGIAGLIKAVLTVENGLIPKHINFEVPNPDIDFEGQGVKVPTENTPWPLEGLRRASINCFGFGGTNAHVIIDDAAHYLAARGLSAHHNSIVLNDALDPLSSSPPPSPISIQHRIGVHENNPALQGLPIPPRNGETHLIAISAHEKQSLGRLIRNLATYIQGNSAPSPDFLSDLAYTLGCRRTNMQWRTSVVASSPEELAQQLSRVSQTSFTRTSEEKPTKVAFVFGGQGAQWAAMGRELLGFDIFLQSMAEATLYLKNELGSTFNLLEEILKDKASTRIDEPEIAQPATTAIQVALVVLLIDYVGVVPVSVCGHSSGEIAAAYALGAISKEDAWQIAYYRGQYAAALRTSHKGSGKSDQTSGRMLAVGLSAEQAQRYVDEVGSSKVNIACINSPLSVTLSGDEDVVVRIQKMLQESGVFNRLLPVSVAYHSHHMKRCESAYMAYISHIMPRSPTRTRIPHPHASGGQAGALDESLDDTVPVMYSSVTGSLINWEHLRPEYWVKNMVFPVRFSEAMHSMMSSDAAGRPDIIVELGPHSSLQSPVKQILDAEARLRQRPSYFSLLSRNKNAAFTTLEVLGQLWSRGCPVKMEWVIMRNIEFRRPRLLVDLPNYPWNHDKIHWHESHLSVANRFQKNGRYDLIGRPTADSIPSQPRWRGFLRVSENPWIKHHQVQKSIIYPAAGMIAMVVEAAKQLATSDFAGVEITQFRILKAMLVQATPHGLEYALNMTKHTDEVESSAVHDPSEGLKSPPATYQFFIYSKPLDGSWQEHSHGLVTLHRDPRARLAGIPAQYFERTLPYGEEFFDEVIIPRQLYETLDVIGMNYGDVFRNITSLRKRDDECLGIVRVPDTKKTMPSNFEYPHIIHPATLDSVFHTAFAIGSEPMVPSYISSCWVSADARLSTQGRELTTYTKAQRRQLRDSAATFVVSDKPLDNPSGPISEPLIVIKDMTFTALTTRPDDVAGAFLPNYRNLCSEIVWEPCEVTQEPDSTSQANRETPVLVLIPEDMVPGLDNLLSALSEELNAIPRTLKCITKEETLPSLCLSLLEADGQHLLWNLSEQEFSALRTVILKTNGMFWMTRGSQMDVSDPRCGLFQPLARTVHSEFPEKTLVVFDAEKNMCCSTNYCSAKAAEGLSRRILSLFRKTFFASGSTDIKEAEYAERGGQLMVPRLVPIKPLNDMIERGSALPEPELKLMHEQNDRALKLKIREIGDVDSLCWEDDPLAHELLPSDHVKVRVLSAALSSLDADVVMGGAKDALIGTDFYGTVEEIGGAVTNVAVGDHVLGITRGSLRDLVRCHHDLVHKCPTGEFQPYHVFLPTPFSVAQYSFGKRLGAGEAVLVHEGASAMGQAAIQLANFLGATVFATVKTDRERTILRGCYGMPDDHVLDANTGTWVDMLLQLTNQKGVAVLYDPKTVDVAALIKKEPKQIGEALAFICDSFIAGRFKVSEPAPLNVYDYSRLPEAFKKVAEEGHCGQVYCRRPEDKAVPTLPRSVYPASQYLRNDATYVLAGGLGGLGIEIARLLAANGAKHIAFISRSGARTEPAKGCVSFLQNRGVEVLVVRADICDRSEVENAAREIAQKLPPVRGVFQCAATLRDAVFETMSYVDWRAAVRPKTVGSWNLKEVFLSTPGVSPDPDFFVFLSSSAGVIGNRGQANYAAGNAFQDALAAHIDQDPARPDTRAISIDLGPVLGAGMLAEDPRTLDLLKASGFFGIRLQDFRALVERAIAGYLDHGKTRVPAQVVTGVGTGGLMRQNKPADAYWTRTTLFSRLNKVDLPAEGDEAGTGAEAGTEQQSFSRRLNEAADPEEATSIVSEGLRTMLSRSMNVAMEDVDENRTPGAYGVDSLVAVGVRNWIYRECGVDVSVFEVLSDQSILELSGLIVQKGGQGSD</sequence>
<dbReference type="PROSITE" id="PS00012">
    <property type="entry name" value="PHOSPHOPANTETHEINE"/>
    <property type="match status" value="1"/>
</dbReference>
<evidence type="ECO:0000256" key="4">
    <source>
        <dbReference type="ARBA" id="ARBA00023002"/>
    </source>
</evidence>
<gene>
    <name evidence="11" type="ORF">DL762_002838</name>
</gene>
<dbReference type="SUPFAM" id="SSF53901">
    <property type="entry name" value="Thiolase-like"/>
    <property type="match status" value="1"/>
</dbReference>
<dbReference type="InterPro" id="IPR050091">
    <property type="entry name" value="PKS_NRPS_Biosynth_Enz"/>
</dbReference>
<dbReference type="Proteomes" id="UP000294003">
    <property type="component" value="Unassembled WGS sequence"/>
</dbReference>
<dbReference type="PROSITE" id="PS00606">
    <property type="entry name" value="KS3_1"/>
    <property type="match status" value="1"/>
</dbReference>
<evidence type="ECO:0000256" key="7">
    <source>
        <dbReference type="SAM" id="MobiDB-lite"/>
    </source>
</evidence>
<evidence type="ECO:0000313" key="11">
    <source>
        <dbReference type="EMBL" id="RYO90113.1"/>
    </source>
</evidence>
<dbReference type="InterPro" id="IPR036736">
    <property type="entry name" value="ACP-like_sf"/>
</dbReference>